<reference evidence="9" key="1">
    <citation type="journal article" date="2020" name="ISME J.">
        <title>Gammaproteobacteria mediating utilization of methyl-, sulfur- and petroleum organic compounds in deep ocean hydrothermal plumes.</title>
        <authorList>
            <person name="Zhou Z."/>
            <person name="Liu Y."/>
            <person name="Pan J."/>
            <person name="Cron B.R."/>
            <person name="Toner B.M."/>
            <person name="Anantharaman K."/>
            <person name="Breier J.A."/>
            <person name="Dick G.J."/>
            <person name="Li M."/>
        </authorList>
    </citation>
    <scope>NUCLEOTIDE SEQUENCE</scope>
    <source>
        <strain evidence="9">SZUA-1435</strain>
    </source>
</reference>
<keyword evidence="5 6" id="KW-0665">Pyrimidine biosynthesis</keyword>
<feature type="binding site" evidence="6">
    <location>
        <position position="92"/>
    </location>
    <ligand>
        <name>5-phospho-alpha-D-ribose 1-diphosphate</name>
        <dbReference type="ChEBI" id="CHEBI:58017"/>
        <note>ligand shared between dimeric partners</note>
    </ligand>
</feature>
<evidence type="ECO:0000313" key="9">
    <source>
        <dbReference type="EMBL" id="HIP56821.1"/>
    </source>
</evidence>
<comment type="caution">
    <text evidence="9">The sequence shown here is derived from an EMBL/GenBank/DDBJ whole genome shotgun (WGS) entry which is preliminary data.</text>
</comment>
<feature type="binding site" evidence="6">
    <location>
        <position position="94"/>
    </location>
    <ligand>
        <name>5-phospho-alpha-D-ribose 1-diphosphate</name>
        <dbReference type="ChEBI" id="CHEBI:58017"/>
        <note>ligand shared between dimeric partners</note>
    </ligand>
</feature>
<organism evidence="9 10">
    <name type="scientific">Ignisphaera aggregans</name>
    <dbReference type="NCBI Taxonomy" id="334771"/>
    <lineage>
        <taxon>Archaea</taxon>
        <taxon>Thermoproteota</taxon>
        <taxon>Thermoprotei</taxon>
        <taxon>Desulfurococcales</taxon>
        <taxon>Desulfurococcaceae</taxon>
        <taxon>Ignisphaera</taxon>
    </lineage>
</organism>
<evidence type="ECO:0000256" key="5">
    <source>
        <dbReference type="ARBA" id="ARBA00022975"/>
    </source>
</evidence>
<gene>
    <name evidence="6" type="primary">pyrE</name>
    <name evidence="9" type="ORF">EYH02_01960</name>
</gene>
<evidence type="ECO:0000256" key="4">
    <source>
        <dbReference type="ARBA" id="ARBA00022679"/>
    </source>
</evidence>
<feature type="binding site" description="in other chain" evidence="6">
    <location>
        <begin position="113"/>
        <end position="121"/>
    </location>
    <ligand>
        <name>5-phospho-alpha-D-ribose 1-diphosphate</name>
        <dbReference type="ChEBI" id="CHEBI:58017"/>
        <note>ligand shared between dimeric partners</note>
    </ligand>
</feature>
<dbReference type="Gene3D" id="3.40.50.2020">
    <property type="match status" value="1"/>
</dbReference>
<evidence type="ECO:0000313" key="10">
    <source>
        <dbReference type="Proteomes" id="UP000605805"/>
    </source>
</evidence>
<dbReference type="InterPro" id="IPR000836">
    <property type="entry name" value="PRTase_dom"/>
</dbReference>
<evidence type="ECO:0000256" key="7">
    <source>
        <dbReference type="SAM" id="Phobius"/>
    </source>
</evidence>
<proteinExistence type="inferred from homology"/>
<comment type="catalytic activity">
    <reaction evidence="6">
        <text>orotidine 5'-phosphate + diphosphate = orotate + 5-phospho-alpha-D-ribose 1-diphosphate</text>
        <dbReference type="Rhea" id="RHEA:10380"/>
        <dbReference type="ChEBI" id="CHEBI:30839"/>
        <dbReference type="ChEBI" id="CHEBI:33019"/>
        <dbReference type="ChEBI" id="CHEBI:57538"/>
        <dbReference type="ChEBI" id="CHEBI:58017"/>
        <dbReference type="EC" id="2.4.2.10"/>
    </reaction>
</comment>
<dbReference type="GO" id="GO:0044205">
    <property type="term" value="P:'de novo' UMP biosynthetic process"/>
    <property type="evidence" value="ECO:0007669"/>
    <property type="project" value="UniProtKB-UniRule"/>
</dbReference>
<dbReference type="HAMAP" id="MF_01208">
    <property type="entry name" value="PyrE"/>
    <property type="match status" value="1"/>
</dbReference>
<keyword evidence="3 6" id="KW-0328">Glycosyltransferase</keyword>
<comment type="function">
    <text evidence="6">Catalyzes the transfer of a ribosyl phosphate group from 5-phosphoribose 1-diphosphate to orotate, leading to the formation of orotidine monophosphate (OMP).</text>
</comment>
<dbReference type="AlphaFoldDB" id="A0A832YZV2"/>
<protein>
    <recommendedName>
        <fullName evidence="2 6">Orotate phosphoribosyltransferase</fullName>
        <shortName evidence="6">OPRT</shortName>
        <shortName evidence="6">OPRTase</shortName>
        <ecNumber evidence="2 6">2.4.2.10</ecNumber>
    </recommendedName>
</protein>
<feature type="domain" description="Phosphoribosyltransferase" evidence="8">
    <location>
        <begin position="61"/>
        <end position="151"/>
    </location>
</feature>
<dbReference type="Pfam" id="PF00156">
    <property type="entry name" value="Pribosyltran"/>
    <property type="match status" value="1"/>
</dbReference>
<comment type="pathway">
    <text evidence="1 6">Pyrimidine metabolism; UMP biosynthesis via de novo pathway; UMP from orotate: step 1/2.</text>
</comment>
<dbReference type="EMBL" id="DQTV01000039">
    <property type="protein sequence ID" value="HIP56821.1"/>
    <property type="molecule type" value="Genomic_DNA"/>
</dbReference>
<dbReference type="InterPro" id="IPR004467">
    <property type="entry name" value="Or_phspho_trans_dom"/>
</dbReference>
<comment type="cofactor">
    <cofactor evidence="6">
        <name>Mg(2+)</name>
        <dbReference type="ChEBI" id="CHEBI:18420"/>
    </cofactor>
</comment>
<comment type="similarity">
    <text evidence="6">Belongs to the purine/pyrimidine phosphoribosyltransferase family. PyrE subfamily.</text>
</comment>
<feature type="binding site" evidence="6">
    <location>
        <position position="145"/>
    </location>
    <ligand>
        <name>orotate</name>
        <dbReference type="ChEBI" id="CHEBI:30839"/>
    </ligand>
</feature>
<feature type="binding site" evidence="6">
    <location>
        <position position="88"/>
    </location>
    <ligand>
        <name>5-phospho-alpha-D-ribose 1-diphosphate</name>
        <dbReference type="ChEBI" id="CHEBI:58017"/>
        <note>ligand shared between dimeric partners</note>
    </ligand>
</feature>
<evidence type="ECO:0000256" key="1">
    <source>
        <dbReference type="ARBA" id="ARBA00004889"/>
    </source>
</evidence>
<evidence type="ECO:0000256" key="6">
    <source>
        <dbReference type="HAMAP-Rule" id="MF_01208"/>
    </source>
</evidence>
<sequence length="199" mass="22033">MSWLALELYRRGMIKFGKFKLTSGLESPFYIDLRKLYSYPDLARRVALELGRVGNVDRLDGIVGIATAGIALAAYIAALYGIPMAYVRTERKEHGTQALVEGEVQGKRVAIVDDVATTGGSIERAFKALSDVGAKPVIALVVVDREQGAAERVRRLGLELRSLITARQLFEELYRAKVIDRELLSQLLLYLESARCSSD</sequence>
<feature type="binding site" evidence="6">
    <location>
        <position position="117"/>
    </location>
    <ligand>
        <name>orotate</name>
        <dbReference type="ChEBI" id="CHEBI:30839"/>
    </ligand>
</feature>
<dbReference type="UniPathway" id="UPA00070">
    <property type="reaction ID" value="UER00119"/>
</dbReference>
<keyword evidence="7" id="KW-1133">Transmembrane helix</keyword>
<dbReference type="GO" id="GO:0004588">
    <property type="term" value="F:orotate phosphoribosyltransferase activity"/>
    <property type="evidence" value="ECO:0007669"/>
    <property type="project" value="UniProtKB-UniRule"/>
</dbReference>
<keyword evidence="7" id="KW-0812">Transmembrane</keyword>
<name>A0A832YZV2_9CREN</name>
<dbReference type="Proteomes" id="UP000605805">
    <property type="component" value="Unassembled WGS sequence"/>
</dbReference>
<keyword evidence="6" id="KW-0460">Magnesium</keyword>
<accession>A0A832YZV2</accession>
<evidence type="ECO:0000256" key="3">
    <source>
        <dbReference type="ARBA" id="ARBA00022676"/>
    </source>
</evidence>
<dbReference type="InterPro" id="IPR029057">
    <property type="entry name" value="PRTase-like"/>
</dbReference>
<dbReference type="PANTHER" id="PTHR19278:SF9">
    <property type="entry name" value="URIDINE 5'-MONOPHOSPHATE SYNTHASE"/>
    <property type="match status" value="1"/>
</dbReference>
<feature type="transmembrane region" description="Helical" evidence="7">
    <location>
        <begin position="62"/>
        <end position="82"/>
    </location>
</feature>
<dbReference type="GO" id="GO:0019856">
    <property type="term" value="P:pyrimidine nucleobase biosynthetic process"/>
    <property type="evidence" value="ECO:0007669"/>
    <property type="project" value="TreeGrafter"/>
</dbReference>
<dbReference type="SUPFAM" id="SSF53271">
    <property type="entry name" value="PRTase-like"/>
    <property type="match status" value="1"/>
</dbReference>
<dbReference type="NCBIfam" id="TIGR00336">
    <property type="entry name" value="pyrE"/>
    <property type="match status" value="1"/>
</dbReference>
<evidence type="ECO:0000259" key="8">
    <source>
        <dbReference type="Pfam" id="PF00156"/>
    </source>
</evidence>
<comment type="caution">
    <text evidence="6">Lacks conserved residue(s) required for the propagation of feature annotation.</text>
</comment>
<keyword evidence="7" id="KW-0472">Membrane</keyword>
<dbReference type="CDD" id="cd06223">
    <property type="entry name" value="PRTases_typeI"/>
    <property type="match status" value="1"/>
</dbReference>
<dbReference type="InterPro" id="IPR023031">
    <property type="entry name" value="OPRT"/>
</dbReference>
<comment type="subunit">
    <text evidence="6">Homodimer.</text>
</comment>
<dbReference type="PANTHER" id="PTHR19278">
    <property type="entry name" value="OROTATE PHOSPHORIBOSYLTRANSFERASE"/>
    <property type="match status" value="1"/>
</dbReference>
<dbReference type="EC" id="2.4.2.10" evidence="2 6"/>
<keyword evidence="4 6" id="KW-0808">Transferase</keyword>
<dbReference type="GO" id="GO:0000287">
    <property type="term" value="F:magnesium ion binding"/>
    <property type="evidence" value="ECO:0007669"/>
    <property type="project" value="UniProtKB-UniRule"/>
</dbReference>
<evidence type="ECO:0000256" key="2">
    <source>
        <dbReference type="ARBA" id="ARBA00011971"/>
    </source>
</evidence>